<dbReference type="Gene3D" id="3.20.20.80">
    <property type="entry name" value="Glycosidases"/>
    <property type="match status" value="2"/>
</dbReference>
<dbReference type="PANTHER" id="PTHR32438">
    <property type="entry name" value="4-ALPHA-GLUCANOTRANSFERASE DPE1, CHLOROPLASTIC/AMYLOPLASTIC"/>
    <property type="match status" value="1"/>
</dbReference>
<dbReference type="EC" id="2.4.1.25" evidence="3 10"/>
<reference evidence="11 12" key="1">
    <citation type="submission" date="2019-01" db="EMBL/GenBank/DDBJ databases">
        <title>Genome sequences of marine Pseudoalteromonas species.</title>
        <authorList>
            <person name="Boraston A.B."/>
            <person name="Hehemann J.-H."/>
            <person name="Vickers C.J."/>
            <person name="Salama-Alber O."/>
            <person name="Abe K."/>
            <person name="Hettle A.J."/>
        </authorList>
    </citation>
    <scope>NUCLEOTIDE SEQUENCE [LARGE SCALE GENOMIC DNA]</scope>
    <source>
        <strain evidence="11 12">PS42</strain>
    </source>
</reference>
<evidence type="ECO:0000313" key="12">
    <source>
        <dbReference type="Proteomes" id="UP000324162"/>
    </source>
</evidence>
<evidence type="ECO:0000256" key="9">
    <source>
        <dbReference type="ARBA" id="ARBA00031501"/>
    </source>
</evidence>
<dbReference type="InterPro" id="IPR017853">
    <property type="entry name" value="GH"/>
</dbReference>
<evidence type="ECO:0000256" key="1">
    <source>
        <dbReference type="ARBA" id="ARBA00000439"/>
    </source>
</evidence>
<comment type="similarity">
    <text evidence="2 10">Belongs to the disproportionating enzyme family.</text>
</comment>
<keyword evidence="5 10" id="KW-0328">Glycosyltransferase</keyword>
<dbReference type="PANTHER" id="PTHR32438:SF5">
    <property type="entry name" value="4-ALPHA-GLUCANOTRANSFERASE DPE1, CHLOROPLASTIC_AMYLOPLASTIC"/>
    <property type="match status" value="1"/>
</dbReference>
<dbReference type="AlphaFoldDB" id="A0AB73BCJ4"/>
<evidence type="ECO:0000256" key="6">
    <source>
        <dbReference type="ARBA" id="ARBA00022679"/>
    </source>
</evidence>
<dbReference type="NCBIfam" id="TIGR00217">
    <property type="entry name" value="malQ"/>
    <property type="match status" value="1"/>
</dbReference>
<dbReference type="InterPro" id="IPR003385">
    <property type="entry name" value="Glyco_hydro_77"/>
</dbReference>
<comment type="catalytic activity">
    <reaction evidence="1 10">
        <text>Transfers a segment of a (1-&gt;4)-alpha-D-glucan to a new position in an acceptor, which may be glucose or a (1-&gt;4)-alpha-D-glucan.</text>
        <dbReference type="EC" id="2.4.1.25"/>
    </reaction>
</comment>
<keyword evidence="7 10" id="KW-0119">Carbohydrate metabolism</keyword>
<dbReference type="Pfam" id="PF02446">
    <property type="entry name" value="Glyco_hydro_77"/>
    <property type="match status" value="2"/>
</dbReference>
<evidence type="ECO:0000256" key="8">
    <source>
        <dbReference type="ARBA" id="ARBA00031423"/>
    </source>
</evidence>
<proteinExistence type="inferred from homology"/>
<evidence type="ECO:0000256" key="5">
    <source>
        <dbReference type="ARBA" id="ARBA00022676"/>
    </source>
</evidence>
<dbReference type="EMBL" id="SEUK01000055">
    <property type="protein sequence ID" value="KAA1157065.1"/>
    <property type="molecule type" value="Genomic_DNA"/>
</dbReference>
<evidence type="ECO:0000256" key="7">
    <source>
        <dbReference type="ARBA" id="ARBA00023277"/>
    </source>
</evidence>
<evidence type="ECO:0000256" key="4">
    <source>
        <dbReference type="ARBA" id="ARBA00020295"/>
    </source>
</evidence>
<dbReference type="SUPFAM" id="SSF51445">
    <property type="entry name" value="(Trans)glycosidases"/>
    <property type="match status" value="1"/>
</dbReference>
<evidence type="ECO:0000256" key="10">
    <source>
        <dbReference type="RuleBase" id="RU361207"/>
    </source>
</evidence>
<protein>
    <recommendedName>
        <fullName evidence="4 10">4-alpha-glucanotransferase</fullName>
        <ecNumber evidence="3 10">2.4.1.25</ecNumber>
    </recommendedName>
    <alternativeName>
        <fullName evidence="8 10">Amylomaltase</fullName>
    </alternativeName>
    <alternativeName>
        <fullName evidence="9 10">Disproportionating enzyme</fullName>
    </alternativeName>
</protein>
<organism evidence="11 12">
    <name type="scientific">Pseudoalteromonas fuliginea</name>
    <dbReference type="NCBI Taxonomy" id="1872678"/>
    <lineage>
        <taxon>Bacteria</taxon>
        <taxon>Pseudomonadati</taxon>
        <taxon>Pseudomonadota</taxon>
        <taxon>Gammaproteobacteria</taxon>
        <taxon>Alteromonadales</taxon>
        <taxon>Pseudoalteromonadaceae</taxon>
        <taxon>Pseudoalteromonas</taxon>
    </lineage>
</organism>
<keyword evidence="6 10" id="KW-0808">Transferase</keyword>
<accession>A0AB73BCJ4</accession>
<sequence length="663" mass="75466">MDALSQLFYLHGIGYEFTKYTGEQVVFSNDTRKQALQCCGIDTDDANQIAHLNYELDAATWQQLVPRVSLLEWPENTLKIRIDERQQHLCVGIKVEALGLDLAFQTMRDLPVTGEYYLHGVRYIEVALELPFIPAGYYDATVKVGEQFSNTQVWSVPEQVYQVDDIKRTGLSIQLYTLKNKALLGVGDFSDLLSLTHLCSAQNMDYILLNPLHLLFADMPERASPYSPNSRALLNPLYIAIDLCDDANNNAELNALMQSDDVISLMQSNDQFINYENVSRIKYTLFKALYSQFELTASNERRQAFTAFCNTHTSTLNTLESDNLTFDYYLQWQAYLQLALCQKSCIELGMAIGLINDLAVGCAGDGAEFKNQQSLFSQEASVGAPPDPWAEAGQNWGLPALNPRSLSNNHFEFYRSLIRANMQNVGGLRIDHVMAIRRLWWCFETNGKQDGCYVYYPFEYLLAILKIESHINQSIVIGEDLGVVPPEVRDALASSGIFSNSLFYFEKQHDDEFLLVNDLPSRCLLMIANHDVPPFMGWWQHDDLDIKQQYSLINEQQCNDLTHQRVKEQERLLRFINANQTKELNLQANAMDVYKSLALCLAKSQSRLLALQIDDLDEQLYSVNIPGTDTEYPNWRRVLTHTCEEIFSKNASLLAAIDSIRKG</sequence>
<dbReference type="GO" id="GO:0005975">
    <property type="term" value="P:carbohydrate metabolic process"/>
    <property type="evidence" value="ECO:0007669"/>
    <property type="project" value="InterPro"/>
</dbReference>
<evidence type="ECO:0000313" key="11">
    <source>
        <dbReference type="EMBL" id="KAA1157065.1"/>
    </source>
</evidence>
<dbReference type="Proteomes" id="UP000324162">
    <property type="component" value="Unassembled WGS sequence"/>
</dbReference>
<dbReference type="RefSeq" id="WP_149615231.1">
    <property type="nucleotide sequence ID" value="NZ_SEUK01000055.1"/>
</dbReference>
<comment type="caution">
    <text evidence="11">The sequence shown here is derived from an EMBL/GenBank/DDBJ whole genome shotgun (WGS) entry which is preliminary data.</text>
</comment>
<evidence type="ECO:0000256" key="2">
    <source>
        <dbReference type="ARBA" id="ARBA00005684"/>
    </source>
</evidence>
<gene>
    <name evidence="11" type="primary">malQ</name>
    <name evidence="11" type="ORF">EU508_19300</name>
</gene>
<evidence type="ECO:0000256" key="3">
    <source>
        <dbReference type="ARBA" id="ARBA00012560"/>
    </source>
</evidence>
<name>A0AB73BCJ4_9GAMM</name>
<dbReference type="GO" id="GO:0004134">
    <property type="term" value="F:4-alpha-glucanotransferase activity"/>
    <property type="evidence" value="ECO:0007669"/>
    <property type="project" value="UniProtKB-EC"/>
</dbReference>